<organism evidence="2 3">
    <name type="scientific">Tetrapyrgos nigripes</name>
    <dbReference type="NCBI Taxonomy" id="182062"/>
    <lineage>
        <taxon>Eukaryota</taxon>
        <taxon>Fungi</taxon>
        <taxon>Dikarya</taxon>
        <taxon>Basidiomycota</taxon>
        <taxon>Agaricomycotina</taxon>
        <taxon>Agaricomycetes</taxon>
        <taxon>Agaricomycetidae</taxon>
        <taxon>Agaricales</taxon>
        <taxon>Marasmiineae</taxon>
        <taxon>Marasmiaceae</taxon>
        <taxon>Tetrapyrgos</taxon>
    </lineage>
</organism>
<proteinExistence type="predicted"/>
<reference evidence="2 3" key="1">
    <citation type="journal article" date="2020" name="ISME J.">
        <title>Uncovering the hidden diversity of litter-decomposition mechanisms in mushroom-forming fungi.</title>
        <authorList>
            <person name="Floudas D."/>
            <person name="Bentzer J."/>
            <person name="Ahren D."/>
            <person name="Johansson T."/>
            <person name="Persson P."/>
            <person name="Tunlid A."/>
        </authorList>
    </citation>
    <scope>NUCLEOTIDE SEQUENCE [LARGE SCALE GENOMIC DNA]</scope>
    <source>
        <strain evidence="2 3">CBS 291.85</strain>
    </source>
</reference>
<evidence type="ECO:0000256" key="1">
    <source>
        <dbReference type="SAM" id="MobiDB-lite"/>
    </source>
</evidence>
<comment type="caution">
    <text evidence="2">The sequence shown here is derived from an EMBL/GenBank/DDBJ whole genome shotgun (WGS) entry which is preliminary data.</text>
</comment>
<feature type="region of interest" description="Disordered" evidence="1">
    <location>
        <begin position="85"/>
        <end position="189"/>
    </location>
</feature>
<feature type="compositionally biased region" description="Basic and acidic residues" evidence="1">
    <location>
        <begin position="150"/>
        <end position="160"/>
    </location>
</feature>
<accession>A0A8H5LTW6</accession>
<gene>
    <name evidence="2" type="ORF">D9758_002545</name>
</gene>
<feature type="region of interest" description="Disordered" evidence="1">
    <location>
        <begin position="200"/>
        <end position="219"/>
    </location>
</feature>
<feature type="compositionally biased region" description="Low complexity" evidence="1">
    <location>
        <begin position="8"/>
        <end position="27"/>
    </location>
</feature>
<evidence type="ECO:0000313" key="3">
    <source>
        <dbReference type="Proteomes" id="UP000559256"/>
    </source>
</evidence>
<feature type="compositionally biased region" description="Basic and acidic residues" evidence="1">
    <location>
        <begin position="120"/>
        <end position="139"/>
    </location>
</feature>
<protein>
    <submittedName>
        <fullName evidence="2">Uncharacterized protein</fullName>
    </submittedName>
</protein>
<dbReference type="OrthoDB" id="10670809at2759"/>
<feature type="compositionally biased region" description="Acidic residues" evidence="1">
    <location>
        <begin position="103"/>
        <end position="112"/>
    </location>
</feature>
<dbReference type="Proteomes" id="UP000559256">
    <property type="component" value="Unassembled WGS sequence"/>
</dbReference>
<dbReference type="AlphaFoldDB" id="A0A8H5LTW6"/>
<feature type="region of interest" description="Disordered" evidence="1">
    <location>
        <begin position="1"/>
        <end position="27"/>
    </location>
</feature>
<dbReference type="EMBL" id="JAACJM010000013">
    <property type="protein sequence ID" value="KAF5369382.1"/>
    <property type="molecule type" value="Genomic_DNA"/>
</dbReference>
<evidence type="ECO:0000313" key="2">
    <source>
        <dbReference type="EMBL" id="KAF5369382.1"/>
    </source>
</evidence>
<keyword evidence="3" id="KW-1185">Reference proteome</keyword>
<sequence length="265" mass="29383">MLPNVLQATASSSTTSSSPSPSSSTSATASSISLRFILLVVCITLLHRISRKWEERERFYDDSDESLKGHAVKMRKEVLERFYSESSSGFGNDSDEKRNHEGFEDEGEDCDVNDSGPRLGEGKGKKARVDGGCEDKLASEEAFAISSGAEKGKGRARELEEGQGSTTSGSFRKRSAKPNHGQELSLKHKLEDLVERNGGLDLEDLGACTTDAEDPLRTPVQRKRPSELDFEEEMVKLGKSRSQVELDRWERIQLQSSPYSIYQQD</sequence>
<name>A0A8H5LTW6_9AGAR</name>